<evidence type="ECO:0000256" key="9">
    <source>
        <dbReference type="ARBA" id="ARBA00077167"/>
    </source>
</evidence>
<feature type="transmembrane region" description="Helical" evidence="11">
    <location>
        <begin position="162"/>
        <end position="187"/>
    </location>
</feature>
<evidence type="ECO:0000256" key="6">
    <source>
        <dbReference type="ARBA" id="ARBA00038347"/>
    </source>
</evidence>
<feature type="domain" description="Major facilitator superfamily (MFS) profile" evidence="12">
    <location>
        <begin position="164"/>
        <end position="594"/>
    </location>
</feature>
<dbReference type="PANTHER" id="PTHR23502:SF31">
    <property type="entry name" value="POLYAMINE TRANSPORTER 1"/>
    <property type="match status" value="1"/>
</dbReference>
<feature type="transmembrane region" description="Helical" evidence="11">
    <location>
        <begin position="395"/>
        <end position="414"/>
    </location>
</feature>
<feature type="transmembrane region" description="Helical" evidence="11">
    <location>
        <begin position="199"/>
        <end position="219"/>
    </location>
</feature>
<proteinExistence type="inferred from homology"/>
<feature type="transmembrane region" description="Helical" evidence="11">
    <location>
        <begin position="231"/>
        <end position="248"/>
    </location>
</feature>
<dbReference type="FunFam" id="1.20.1250.20:FF:000011">
    <property type="entry name" value="MFS multidrug transporter, putative"/>
    <property type="match status" value="1"/>
</dbReference>
<feature type="transmembrane region" description="Helical" evidence="11">
    <location>
        <begin position="434"/>
        <end position="453"/>
    </location>
</feature>
<comment type="function">
    <text evidence="7">MFS transporter; part of the gene cluster that mediates the biosynthesis of cercosporin, a light-activated, non-host-selective toxin. The perylenequinone chromophore of cercosporin absorbs light energy to attain an electronically-activated triplet state and produces active oxygen species such as the hydroxyl radical, superoxide, hydrogen peroxide or singlet oxygen upon reaction with oxygen molecules. These reactive oxygen species cause damage to various cellular components including lipids, proteins and nucleic acids. Responsible for secretion and accumulation of cercosporin, but does not play any roles in self-protection against the toxicity of cercosporin.</text>
</comment>
<feature type="compositionally biased region" description="Low complexity" evidence="10">
    <location>
        <begin position="49"/>
        <end position="66"/>
    </location>
</feature>
<reference evidence="13 14" key="1">
    <citation type="submission" date="2023-08" db="EMBL/GenBank/DDBJ databases">
        <title>Black Yeasts Isolated from many extreme environments.</title>
        <authorList>
            <person name="Coleine C."/>
            <person name="Stajich J.E."/>
            <person name="Selbmann L."/>
        </authorList>
    </citation>
    <scope>NUCLEOTIDE SEQUENCE [LARGE SCALE GENOMIC DNA]</scope>
    <source>
        <strain evidence="13 14">CCFEE 5935</strain>
    </source>
</reference>
<name>A0AAV9NXW4_9PEZI</name>
<comment type="similarity">
    <text evidence="6">Belongs to the major facilitator superfamily. CAR1 family.</text>
</comment>
<evidence type="ECO:0000256" key="11">
    <source>
        <dbReference type="SAM" id="Phobius"/>
    </source>
</evidence>
<dbReference type="RefSeq" id="XP_064655044.1">
    <property type="nucleotide sequence ID" value="XM_064806739.1"/>
</dbReference>
<dbReference type="InterPro" id="IPR011701">
    <property type="entry name" value="MFS"/>
</dbReference>
<dbReference type="Proteomes" id="UP001337655">
    <property type="component" value="Unassembled WGS sequence"/>
</dbReference>
<feature type="compositionally biased region" description="Basic and acidic residues" evidence="10">
    <location>
        <begin position="1"/>
        <end position="16"/>
    </location>
</feature>
<feature type="transmembrane region" description="Helical" evidence="11">
    <location>
        <begin position="322"/>
        <end position="339"/>
    </location>
</feature>
<dbReference type="PANTHER" id="PTHR23502">
    <property type="entry name" value="MAJOR FACILITATOR SUPERFAMILY"/>
    <property type="match status" value="1"/>
</dbReference>
<dbReference type="PROSITE" id="PS50850">
    <property type="entry name" value="MFS"/>
    <property type="match status" value="1"/>
</dbReference>
<gene>
    <name evidence="13" type="ORF">LTR77_009512</name>
</gene>
<dbReference type="GO" id="GO:0005886">
    <property type="term" value="C:plasma membrane"/>
    <property type="evidence" value="ECO:0007669"/>
    <property type="project" value="TreeGrafter"/>
</dbReference>
<sequence length="624" mass="68778">MNEEDRRMEAEERDASPTRFSSQATRTEPVEEVEPSPVNGKEKRERLSRQVTASSTSHSSTGSIRRPSNAVSRMTTQHEFGDLERHPTALSRIQTGRSQHSHTIGTGIRSRTSTRQSKKPMPNFGAGKPFPPPLPEREEYVVEFDGPDDPMHAQNWPLKKKLVVAIVLGYVTLTAAFGSSIFSAAILSVAEKFEVGREVGVLGVSLYVLGFATGPLVWAPASELYGRKWPIIISSFAFSIFNLAVAVAKDVQTVFICRFFGGFAGACPLTVVGAVFADMFNNKQRGLAVTVFSMAVFAGPLLAPFIGGFINMSYLGWRWTEYIAAIMGFFGLALVLLFLEETYPPIILVEKAADLRRRTKNWGIHAKQEEIEIDFRELVEKNLSRPMRMLISEPIVLALSIYMAFVYGLLYLFLSFYPIVFQGIHGFNQGVGGLPFFGMICGEFLSGVYIVILQPSYNRKLAANNNIPIPEWRLPPAIVGGVSFAIGLFWFGWTGYRQDIHWIAPTLSGLCTGFGIMSIFLQCLNYLIDAYLMFAASAIAANTFLRSLAGAGFPLFATQMIEGMGVQWAGTLLGCVGICLVPLPIIFYLKGAKIRERSSFAPTFSTANEAHAPVGSEVDEEKDL</sequence>
<keyword evidence="3 11" id="KW-0812">Transmembrane</keyword>
<evidence type="ECO:0000256" key="3">
    <source>
        <dbReference type="ARBA" id="ARBA00022692"/>
    </source>
</evidence>
<feature type="transmembrane region" description="Helical" evidence="11">
    <location>
        <begin position="502"/>
        <end position="524"/>
    </location>
</feature>
<dbReference type="SUPFAM" id="SSF103473">
    <property type="entry name" value="MFS general substrate transporter"/>
    <property type="match status" value="1"/>
</dbReference>
<dbReference type="InterPro" id="IPR020846">
    <property type="entry name" value="MFS_dom"/>
</dbReference>
<keyword evidence="2" id="KW-0813">Transport</keyword>
<evidence type="ECO:0000313" key="14">
    <source>
        <dbReference type="Proteomes" id="UP001337655"/>
    </source>
</evidence>
<dbReference type="GeneID" id="89930843"/>
<evidence type="ECO:0000256" key="2">
    <source>
        <dbReference type="ARBA" id="ARBA00022448"/>
    </source>
</evidence>
<dbReference type="AlphaFoldDB" id="A0AAV9NXW4"/>
<evidence type="ECO:0000256" key="10">
    <source>
        <dbReference type="SAM" id="MobiDB-lite"/>
    </source>
</evidence>
<evidence type="ECO:0000256" key="5">
    <source>
        <dbReference type="ARBA" id="ARBA00023136"/>
    </source>
</evidence>
<dbReference type="Gene3D" id="1.20.1250.20">
    <property type="entry name" value="MFS general substrate transporter like domains"/>
    <property type="match status" value="1"/>
</dbReference>
<feature type="transmembrane region" description="Helical" evidence="11">
    <location>
        <begin position="287"/>
        <end position="310"/>
    </location>
</feature>
<organism evidence="13 14">
    <name type="scientific">Saxophila tyrrhenica</name>
    <dbReference type="NCBI Taxonomy" id="1690608"/>
    <lineage>
        <taxon>Eukaryota</taxon>
        <taxon>Fungi</taxon>
        <taxon>Dikarya</taxon>
        <taxon>Ascomycota</taxon>
        <taxon>Pezizomycotina</taxon>
        <taxon>Dothideomycetes</taxon>
        <taxon>Dothideomycetidae</taxon>
        <taxon>Mycosphaerellales</taxon>
        <taxon>Extremaceae</taxon>
        <taxon>Saxophila</taxon>
    </lineage>
</organism>
<evidence type="ECO:0000313" key="13">
    <source>
        <dbReference type="EMBL" id="KAK5164848.1"/>
    </source>
</evidence>
<keyword evidence="5 11" id="KW-0472">Membrane</keyword>
<dbReference type="Pfam" id="PF07690">
    <property type="entry name" value="MFS_1"/>
    <property type="match status" value="1"/>
</dbReference>
<feature type="transmembrane region" description="Helical" evidence="11">
    <location>
        <begin position="568"/>
        <end position="589"/>
    </location>
</feature>
<evidence type="ECO:0000256" key="4">
    <source>
        <dbReference type="ARBA" id="ARBA00022989"/>
    </source>
</evidence>
<dbReference type="GO" id="GO:0022857">
    <property type="term" value="F:transmembrane transporter activity"/>
    <property type="evidence" value="ECO:0007669"/>
    <property type="project" value="InterPro"/>
</dbReference>
<feature type="transmembrane region" description="Helical" evidence="11">
    <location>
        <begin position="260"/>
        <end position="280"/>
    </location>
</feature>
<comment type="subcellular location">
    <subcellularLocation>
        <location evidence="1">Membrane</location>
        <topology evidence="1">Multi-pass membrane protein</topology>
    </subcellularLocation>
</comment>
<evidence type="ECO:0000256" key="8">
    <source>
        <dbReference type="ARBA" id="ARBA00069139"/>
    </source>
</evidence>
<feature type="region of interest" description="Disordered" evidence="10">
    <location>
        <begin position="1"/>
        <end position="71"/>
    </location>
</feature>
<evidence type="ECO:0000256" key="7">
    <source>
        <dbReference type="ARBA" id="ARBA00053977"/>
    </source>
</evidence>
<evidence type="ECO:0000259" key="12">
    <source>
        <dbReference type="PROSITE" id="PS50850"/>
    </source>
</evidence>
<feature type="transmembrane region" description="Helical" evidence="11">
    <location>
        <begin position="531"/>
        <end position="556"/>
    </location>
</feature>
<accession>A0AAV9NXW4</accession>
<feature type="region of interest" description="Disordered" evidence="10">
    <location>
        <begin position="93"/>
        <end position="132"/>
    </location>
</feature>
<dbReference type="InterPro" id="IPR036259">
    <property type="entry name" value="MFS_trans_sf"/>
</dbReference>
<evidence type="ECO:0000256" key="1">
    <source>
        <dbReference type="ARBA" id="ARBA00004141"/>
    </source>
</evidence>
<protein>
    <recommendedName>
        <fullName evidence="8">Cercosporin MFS transporter CTB4</fullName>
    </recommendedName>
    <alternativeName>
        <fullName evidence="9">Cercosporin toxin biosynthesis cluster protein 4</fullName>
    </alternativeName>
</protein>
<dbReference type="EMBL" id="JAVRRT010000018">
    <property type="protein sequence ID" value="KAK5164848.1"/>
    <property type="molecule type" value="Genomic_DNA"/>
</dbReference>
<feature type="compositionally biased region" description="Polar residues" evidence="10">
    <location>
        <begin position="93"/>
        <end position="115"/>
    </location>
</feature>
<keyword evidence="4 11" id="KW-1133">Transmembrane helix</keyword>
<feature type="transmembrane region" description="Helical" evidence="11">
    <location>
        <begin position="474"/>
        <end position="496"/>
    </location>
</feature>
<comment type="caution">
    <text evidence="13">The sequence shown here is derived from an EMBL/GenBank/DDBJ whole genome shotgun (WGS) entry which is preliminary data.</text>
</comment>
<keyword evidence="14" id="KW-1185">Reference proteome</keyword>
<dbReference type="CDD" id="cd17323">
    <property type="entry name" value="MFS_Tpo1_MDR_like"/>
    <property type="match status" value="1"/>
</dbReference>